<gene>
    <name evidence="1" type="ORF">SAMN05216302_1002150</name>
</gene>
<name>A0A1I3Y0K0_9PROT</name>
<dbReference type="EMBL" id="FOSP01000002">
    <property type="protein sequence ID" value="SFK24766.1"/>
    <property type="molecule type" value="Genomic_DNA"/>
</dbReference>
<evidence type="ECO:0000313" key="2">
    <source>
        <dbReference type="Proteomes" id="UP000199533"/>
    </source>
</evidence>
<proteinExistence type="predicted"/>
<accession>A0A1I3Y0K0</accession>
<dbReference type="InterPro" id="IPR045538">
    <property type="entry name" value="CIS_TMP"/>
</dbReference>
<sequence>MIIGSDRRSAHVIDEVVFDYLIHAESVAHEHESAMHTWVVDALLPVVETILDEYDAAENVLRIEQITLDLGDIPSADYPAQIIRRLREQLAIELDEAIQALPLSSQQSPRQVIGEPVKSLTGDFAIQQISLLQSDLEQLKHFLLTGRLPWYVDAIDSSAHEKLLERVLQEENSSGALKALLAQIPTTSRALFIRRLVNQFSTDLRQKLLARLVPEQSDLIVDLVAVLQPLLSTLQISASQRMSAAVMLWEQIFHFVFDNVHTLNSQDLSTAVAKILNKVSVSLTGDANVLSNRLIHAAKSQRNNPQLLKIVSASIPVQAETLTVIAESHSLNKETDMAGKQAVTTKQTLPQPYEAILYQRIIVALAQAGINDLNEYPENLQSPKAQAVQQRLLKMLKDATIRIQLAAKLPKPVLLDIIYLLSPYAAAIVEQMLFHAETLCRSIANRRQITFDQWERKIYEKALCFFASISPDCFTNTLFEATGFMDAIVNAFSHSGENAATLQFWHEALLQQQPWERGGIVLMNIISESVLSYHSEHSYILSGNEIRKITEAMMDDFETQQRRLKAAFHAGRLIPERLPESELRNLIQTILEFGPESVDTDRQAILDTIEAYARKAVNSASYYQQILENLLCNQAVDLEAITLQNKQRVSSQKATLTPAQIDYADQIASDSKEKPDQKLHTPEVNAVIFQRLLSAIDQAAINWAGLDLSPEKLPTDNIQTTQKQLLELFQDAAIRTQLISQLPLTALIDFIYLQSPQAAMIVEQMLLHADAFYQHTVSNRFVDITAWKRQLFESALRCLVSASTGGAAGSLSATIFVRALLAGLSDDKNAASVLQSWREILAGNRLQAQGSVPGTGALQNMMLGIIAPASPNQPVPLSAEEIRQITTASPADSIMQRQRLKTLFYNGQIILGELSQTVQKALIQALLEPDLRSGKSDQQAFVEAIDMFASKVINTGSYYQRILENLLLEREIDLEAIIAQTLADGSGSLTQNEPDRARSAAQMAEADTVIMHRIQSAFIEVDRYPEDMHYSTELITQKRLLEMLQNVAIRKQLIAKLPESVWVDIVFMLSSQAAIILEQLLLHAETLCRITDKNRRTKLSEWKKQLLENALHYLVATSVTETAGLSVSPLNIGHFIQAAIPALSENEAAASILQLCQAEFKQQSASGRRAVPEYGMRALQNILLQTVLSTPVNQQVILTDMEIEQITAALADDFKMQWQYLTAVFYSGKLIPGRLSNITLKNLTLAILEHDPASTETDRLTWINAVKTHSRKTVDSAFYFQQILEKRILDQAIDLKIIADESTGRNCSIQKKSTAEGIIRQPAQAVAIINQRLQSALRQAAIIGTTDLYFEEVNAVDAETVRKHLLEILQDSTIRKQLIAKLPESALIDITYLLSPQAAIILEQLLLHAELFYQHAVNLHYAGVAEWKCALWHSSMKMLLTTAGTDSLTPRFDPVFFIRTLITEMSDSRDDFPIIQSWHNVLARIQKTVLPKDRYPESGEGIVLQHLLQTCMMRRNANACEESKKSLHPQFDVLIADELTEVDSSDTSDEAFSIHNAGQILAAPYLPRLFGRLGLIEAGVFIDRQAAERAVHLLQFMVNEKTHSPEYWLLLNKILCGLSAGIPVCNQIELSYRERDTIEDLMRGMIQNWKTIGKTSIKGLRETFLQRQGRLQLKDGIWFLTIEPGPFDMLLDQLPWSFSVIKHSWMERAIHVTWR</sequence>
<dbReference type="RefSeq" id="WP_090696907.1">
    <property type="nucleotide sequence ID" value="NZ_FOSP01000002.1"/>
</dbReference>
<dbReference type="STRING" id="52441.SAMN05216302_1002150"/>
<dbReference type="Proteomes" id="UP000199533">
    <property type="component" value="Unassembled WGS sequence"/>
</dbReference>
<organism evidence="1 2">
    <name type="scientific">Nitrosomonas aestuarii</name>
    <dbReference type="NCBI Taxonomy" id="52441"/>
    <lineage>
        <taxon>Bacteria</taxon>
        <taxon>Pseudomonadati</taxon>
        <taxon>Pseudomonadota</taxon>
        <taxon>Betaproteobacteria</taxon>
        <taxon>Nitrosomonadales</taxon>
        <taxon>Nitrosomonadaceae</taxon>
        <taxon>Nitrosomonas</taxon>
    </lineage>
</organism>
<protein>
    <submittedName>
        <fullName evidence="1">Uncharacterized protein</fullName>
    </submittedName>
</protein>
<keyword evidence="2" id="KW-1185">Reference proteome</keyword>
<evidence type="ECO:0000313" key="1">
    <source>
        <dbReference type="EMBL" id="SFK24766.1"/>
    </source>
</evidence>
<dbReference type="OrthoDB" id="499748at2"/>
<reference evidence="2" key="1">
    <citation type="submission" date="2016-10" db="EMBL/GenBank/DDBJ databases">
        <authorList>
            <person name="Varghese N."/>
            <person name="Submissions S."/>
        </authorList>
    </citation>
    <scope>NUCLEOTIDE SEQUENCE [LARGE SCALE GENOMIC DNA]</scope>
    <source>
        <strain evidence="2">Nm69</strain>
    </source>
</reference>
<dbReference type="Pfam" id="PF19268">
    <property type="entry name" value="CIS_TMP"/>
    <property type="match status" value="2"/>
</dbReference>